<keyword evidence="1" id="KW-1133">Transmembrane helix</keyword>
<reference evidence="2 3" key="1">
    <citation type="submission" date="2018-06" db="EMBL/GenBank/DDBJ databases">
        <authorList>
            <consortium name="Pathogen Informatics"/>
            <person name="Doyle S."/>
        </authorList>
    </citation>
    <scope>NUCLEOTIDE SEQUENCE [LARGE SCALE GENOMIC DNA]</scope>
    <source>
        <strain evidence="2 3">NCTC10343</strain>
    </source>
</reference>
<dbReference type="AlphaFoldDB" id="A0A378Y5S6"/>
<proteinExistence type="predicted"/>
<name>A0A378Y5S6_PAEPO</name>
<gene>
    <name evidence="2" type="ORF">NCTC10343_05381</name>
</gene>
<protein>
    <submittedName>
        <fullName evidence="2">Uncharacterized protein</fullName>
    </submittedName>
</protein>
<dbReference type="EMBL" id="UGSC01000001">
    <property type="protein sequence ID" value="SUA72424.1"/>
    <property type="molecule type" value="Genomic_DNA"/>
</dbReference>
<evidence type="ECO:0000313" key="2">
    <source>
        <dbReference type="EMBL" id="SUA72424.1"/>
    </source>
</evidence>
<evidence type="ECO:0000256" key="1">
    <source>
        <dbReference type="SAM" id="Phobius"/>
    </source>
</evidence>
<accession>A0A378Y5S6</accession>
<dbReference type="Proteomes" id="UP000254400">
    <property type="component" value="Unassembled WGS sequence"/>
</dbReference>
<sequence length="52" mass="5765">MMQKNRNWIVLFIGIAIMVGVADYFTPAKPATTPELIVPTVISEESLQLSDD</sequence>
<feature type="transmembrane region" description="Helical" evidence="1">
    <location>
        <begin position="7"/>
        <end position="26"/>
    </location>
</feature>
<dbReference type="GeneID" id="93348678"/>
<evidence type="ECO:0000313" key="3">
    <source>
        <dbReference type="Proteomes" id="UP000254400"/>
    </source>
</evidence>
<keyword evidence="1" id="KW-0812">Transmembrane</keyword>
<dbReference type="RefSeq" id="WP_154654554.1">
    <property type="nucleotide sequence ID" value="NZ_CP025957.1"/>
</dbReference>
<organism evidence="2 3">
    <name type="scientific">Paenibacillus polymyxa</name>
    <name type="common">Bacillus polymyxa</name>
    <dbReference type="NCBI Taxonomy" id="1406"/>
    <lineage>
        <taxon>Bacteria</taxon>
        <taxon>Bacillati</taxon>
        <taxon>Bacillota</taxon>
        <taxon>Bacilli</taxon>
        <taxon>Bacillales</taxon>
        <taxon>Paenibacillaceae</taxon>
        <taxon>Paenibacillus</taxon>
    </lineage>
</organism>
<keyword evidence="1" id="KW-0472">Membrane</keyword>